<sequence>MADSHPGTPKNKKARFYNKKRAIIDYYKTNYMLAIFSCCVLPSLLTVMLIG</sequence>
<evidence type="ECO:0000256" key="1">
    <source>
        <dbReference type="SAM" id="Phobius"/>
    </source>
</evidence>
<keyword evidence="1" id="KW-1133">Transmembrane helix</keyword>
<feature type="transmembrane region" description="Helical" evidence="1">
    <location>
        <begin position="29"/>
        <end position="50"/>
    </location>
</feature>
<comment type="caution">
    <text evidence="2">The sequence shown here is derived from an EMBL/GenBank/DDBJ whole genome shotgun (WGS) entry which is preliminary data.</text>
</comment>
<evidence type="ECO:0000313" key="2">
    <source>
        <dbReference type="EMBL" id="RAJ11019.1"/>
    </source>
</evidence>
<keyword evidence="3" id="KW-1185">Reference proteome</keyword>
<name>A0A327R2E9_9BACT</name>
<dbReference type="Proteomes" id="UP000249547">
    <property type="component" value="Unassembled WGS sequence"/>
</dbReference>
<evidence type="ECO:0000313" key="3">
    <source>
        <dbReference type="Proteomes" id="UP000249547"/>
    </source>
</evidence>
<keyword evidence="1" id="KW-0472">Membrane</keyword>
<organism evidence="2 3">
    <name type="scientific">Chitinophaga skermanii</name>
    <dbReference type="NCBI Taxonomy" id="331697"/>
    <lineage>
        <taxon>Bacteria</taxon>
        <taxon>Pseudomonadati</taxon>
        <taxon>Bacteroidota</taxon>
        <taxon>Chitinophagia</taxon>
        <taxon>Chitinophagales</taxon>
        <taxon>Chitinophagaceae</taxon>
        <taxon>Chitinophaga</taxon>
    </lineage>
</organism>
<protein>
    <submittedName>
        <fullName evidence="2">Uncharacterized protein</fullName>
    </submittedName>
</protein>
<accession>A0A327R2E9</accession>
<proteinExistence type="predicted"/>
<dbReference type="AlphaFoldDB" id="A0A327R2E9"/>
<dbReference type="EMBL" id="QLLL01000001">
    <property type="protein sequence ID" value="RAJ11019.1"/>
    <property type="molecule type" value="Genomic_DNA"/>
</dbReference>
<gene>
    <name evidence="2" type="ORF">LX64_00626</name>
</gene>
<reference evidence="2 3" key="1">
    <citation type="submission" date="2018-06" db="EMBL/GenBank/DDBJ databases">
        <title>Genomic Encyclopedia of Archaeal and Bacterial Type Strains, Phase II (KMG-II): from individual species to whole genera.</title>
        <authorList>
            <person name="Goeker M."/>
        </authorList>
    </citation>
    <scope>NUCLEOTIDE SEQUENCE [LARGE SCALE GENOMIC DNA]</scope>
    <source>
        <strain evidence="2 3">DSM 23857</strain>
    </source>
</reference>
<keyword evidence="1" id="KW-0812">Transmembrane</keyword>